<reference evidence="2 3" key="1">
    <citation type="submission" date="2017-10" db="EMBL/GenBank/DDBJ databases">
        <title>Comparative genomics in systemic dimorphic fungi from Ajellomycetaceae.</title>
        <authorList>
            <person name="Munoz J.F."/>
            <person name="Mcewen J.G."/>
            <person name="Clay O.K."/>
            <person name="Cuomo C.A."/>
        </authorList>
    </citation>
    <scope>NUCLEOTIDE SEQUENCE [LARGE SCALE GENOMIC DNA]</scope>
    <source>
        <strain evidence="2 3">UAMH7299</strain>
    </source>
</reference>
<dbReference type="AlphaFoldDB" id="A0A2B7YQ16"/>
<sequence>MASQMQYGAGYPSINPQQASHQATAQKPSNMSNTQSSTALTSTGQTSQSISTQLGPQEPSAQQVPAAQETAYPGGPTATAPFLQNFCLVAEAAKRAQMAVVVRDLEGVSL</sequence>
<feature type="compositionally biased region" description="Low complexity" evidence="1">
    <location>
        <begin position="41"/>
        <end position="53"/>
    </location>
</feature>
<evidence type="ECO:0000256" key="1">
    <source>
        <dbReference type="SAM" id="MobiDB-lite"/>
    </source>
</evidence>
<accession>A0A2B7YQ16</accession>
<comment type="caution">
    <text evidence="2">The sequence shown here is derived from an EMBL/GenBank/DDBJ whole genome shotgun (WGS) entry which is preliminary data.</text>
</comment>
<protein>
    <submittedName>
        <fullName evidence="2">Uncharacterized protein</fullName>
    </submittedName>
</protein>
<dbReference type="EMBL" id="PDNA01000029">
    <property type="protein sequence ID" value="PGH23083.1"/>
    <property type="molecule type" value="Genomic_DNA"/>
</dbReference>
<proteinExistence type="predicted"/>
<dbReference type="Proteomes" id="UP000224634">
    <property type="component" value="Unassembled WGS sequence"/>
</dbReference>
<feature type="compositionally biased region" description="Polar residues" evidence="1">
    <location>
        <begin position="14"/>
        <end position="40"/>
    </location>
</feature>
<evidence type="ECO:0000313" key="2">
    <source>
        <dbReference type="EMBL" id="PGH23083.1"/>
    </source>
</evidence>
<keyword evidence="3" id="KW-1185">Reference proteome</keyword>
<name>A0A2B7YQ16_POLH7</name>
<organism evidence="2 3">
    <name type="scientific">Polytolypa hystricis (strain UAMH7299)</name>
    <dbReference type="NCBI Taxonomy" id="1447883"/>
    <lineage>
        <taxon>Eukaryota</taxon>
        <taxon>Fungi</taxon>
        <taxon>Dikarya</taxon>
        <taxon>Ascomycota</taxon>
        <taxon>Pezizomycotina</taxon>
        <taxon>Eurotiomycetes</taxon>
        <taxon>Eurotiomycetidae</taxon>
        <taxon>Onygenales</taxon>
        <taxon>Onygenales incertae sedis</taxon>
        <taxon>Polytolypa</taxon>
    </lineage>
</organism>
<feature type="region of interest" description="Disordered" evidence="1">
    <location>
        <begin position="1"/>
        <end position="75"/>
    </location>
</feature>
<dbReference type="OrthoDB" id="4157208at2759"/>
<evidence type="ECO:0000313" key="3">
    <source>
        <dbReference type="Proteomes" id="UP000224634"/>
    </source>
</evidence>
<gene>
    <name evidence="2" type="ORF">AJ80_02857</name>
</gene>